<evidence type="ECO:0000313" key="5">
    <source>
        <dbReference type="Proteomes" id="UP000033115"/>
    </source>
</evidence>
<dbReference type="SUPFAM" id="SSF49899">
    <property type="entry name" value="Concanavalin A-like lectins/glucanases"/>
    <property type="match status" value="1"/>
</dbReference>
<dbReference type="Proteomes" id="UP000033115">
    <property type="component" value="Chromosome"/>
</dbReference>
<dbReference type="InterPro" id="IPR046780">
    <property type="entry name" value="aBig_2"/>
</dbReference>
<feature type="domain" description="LamG-like jellyroll fold" evidence="3">
    <location>
        <begin position="121"/>
        <end position="260"/>
    </location>
</feature>
<dbReference type="InterPro" id="IPR008928">
    <property type="entry name" value="6-hairpin_glycosidase_sf"/>
</dbReference>
<dbReference type="HOGENOM" id="CLU_008033_2_0_9"/>
<dbReference type="EMBL" id="CP009933">
    <property type="protein sequence ID" value="AKA69367.1"/>
    <property type="molecule type" value="Genomic_DNA"/>
</dbReference>
<dbReference type="Pfam" id="PF20736">
    <property type="entry name" value="Glyco_hydro127M"/>
    <property type="match status" value="1"/>
</dbReference>
<dbReference type="InterPro" id="IPR006558">
    <property type="entry name" value="LamG-like"/>
</dbReference>
<dbReference type="InterPro" id="IPR011081">
    <property type="entry name" value="Big_4"/>
</dbReference>
<sequence>MNKKSISALICFTMCMSTLQGVPLEKVSAANDTNISLGQDVGKNKDKTLNTSVKEDTASVVAKYNFDNANENKILDASGNGNDATLVGGAKLIPGKNGSSVELNGDDGYVQLPDGIVKGLTDFTITAWVYMESSQGYQRIFDFGNDTTTNMFLTSSGGNAGAKGLAFCITTGGSSKEEKIQKGTELESGKWVHVALVVSGNTGTLYENGKKVGENTNMTLNPSKLGVTTKNYIGKSQYGDPNFHGQVDDFCIYNRALSDTEIAGMLQLSDKDIVEGDKASINICDTAVSDLVLPITGPSGSNISWKSDNENVISNTGKVTPPLSGQPDVKVKLTATITRGSESDTREFNVIVKAGLSDEECVKKDKEAIYIGNIFTIDSDLKLPIAGANGSTITWKSKNTSVITNDGKVTRPESGSGNVNVVLIATISKGSVKDTREFDATVVQKTKESKIISIPDIDLETSLGTAPELPTVVTVTKDDKSVGLANVTWENVDASKYAATGSFKVEGTVEGTTIKAVANVRVSPFTVKTKFNMDKLQAGKMLTASVKATNADVNSTQVLVIVGLFDKDDTMKNISYISKEIKPEGSEDLDAGFKLPEDINGYKAKAFVWGGTNLNDTNMQPLSRVSELTTDSTVVSSLAAKDFDLGKVTLQSSIFTDHRDKDYTYLLSVNDDQMLYNFRSAAGLDLKGAQPLTGWDAPDCNLRGHSTGHYLSALALAYASSGDVKFKNKIDYMIDELKKCQDAMSVKYSPGFLSGYSEDQFIKLEQYTTYPTIWAPYYTLHKIMAGLVDCYQFGGNAQALQIAKKMGDWVYGRLSKLPKDQLQKMWGMYIAGEFGGMNEVMAKLYAITGDEKYLTTAKYFDNPKLFIPMANNKDTLGGMHANQHIPQIIGALQIFDENKDPNYYNIASNFWNMVTGHHIYSIGGTGEGEMFKDADKIAEFIDDKDAETCATYNMLKLTRNLFLHNTDAKYMDYYERALYNNILGSQDPSSGTGGSCYFTPLGPGEQRGYDTDGFSCCHGTGMENHVKYGDSIYFKSEDKSTLYVNLYIPSTLDFQEKGFKISQTGDYLTNQGTTITVDGEGQLDIKLRVPYWVQKGYTVKINGIQQKIAAAPGSYITLSRVWAKGDKIDISMPFSFRLERTPDDPTKASIMYGPLVMVGKSDSTDWIKLNLDSMDISKSIAPTDDPLTFNTNGITLVPEYKASDCAYHAYFIVNK</sequence>
<dbReference type="SMART" id="SM00560">
    <property type="entry name" value="LamGL"/>
    <property type="match status" value="1"/>
</dbReference>
<dbReference type="InterPro" id="IPR012878">
    <property type="entry name" value="Beta-AFase-like_GH127_cat"/>
</dbReference>
<protein>
    <submittedName>
        <fullName evidence="4">Putative glycosylase</fullName>
    </submittedName>
</protein>
<dbReference type="PANTHER" id="PTHR31151:SF0">
    <property type="entry name" value="PROLINE-TRNA LIGASE (DUF1680)"/>
    <property type="match status" value="1"/>
</dbReference>
<keyword evidence="5" id="KW-1185">Reference proteome</keyword>
<dbReference type="AlphaFoldDB" id="A0A0E3JNK0"/>
<dbReference type="STRING" id="1548.CSCA_2242"/>
<dbReference type="InterPro" id="IPR049046">
    <property type="entry name" value="Beta-AFase-like_GH127_middle"/>
</dbReference>
<dbReference type="Pfam" id="PF07944">
    <property type="entry name" value="Beta-AFase-like_GH127_cat"/>
    <property type="match status" value="1"/>
</dbReference>
<proteinExistence type="predicted"/>
<dbReference type="Gene3D" id="2.60.120.200">
    <property type="match status" value="1"/>
</dbReference>
<reference evidence="4 5" key="1">
    <citation type="journal article" date="2015" name="J. Biotechnol.">
        <title>Complete genome sequence of a malodorant-producing acetogen, Clostridium scatologenes ATCC 25775(T).</title>
        <authorList>
            <person name="Zhu Z."/>
            <person name="Guo T."/>
            <person name="Zheng H."/>
            <person name="Song T."/>
            <person name="Ouyang P."/>
            <person name="Xie J."/>
        </authorList>
    </citation>
    <scope>NUCLEOTIDE SEQUENCE [LARGE SCALE GENOMIC DNA]</scope>
    <source>
        <strain evidence="4 5">ATCC 25775</strain>
    </source>
</reference>
<dbReference type="InterPro" id="IPR013320">
    <property type="entry name" value="ConA-like_dom_sf"/>
</dbReference>
<evidence type="ECO:0000256" key="1">
    <source>
        <dbReference type="ARBA" id="ARBA00022729"/>
    </source>
</evidence>
<dbReference type="RefSeq" id="WP_029163109.1">
    <property type="nucleotide sequence ID" value="NZ_CP009933.1"/>
</dbReference>
<evidence type="ECO:0000259" key="3">
    <source>
        <dbReference type="SMART" id="SM00560"/>
    </source>
</evidence>
<gene>
    <name evidence="4" type="ORF">CSCA_2242</name>
</gene>
<dbReference type="Pfam" id="PF07532">
    <property type="entry name" value="Big_4"/>
    <property type="match status" value="1"/>
</dbReference>
<dbReference type="KEGG" id="csq:CSCA_2242"/>
<keyword evidence="2" id="KW-1015">Disulfide bond</keyword>
<dbReference type="PANTHER" id="PTHR31151">
    <property type="entry name" value="PROLINE-TRNA LIGASE (DUF1680)"/>
    <property type="match status" value="1"/>
</dbReference>
<dbReference type="GO" id="GO:0005975">
    <property type="term" value="P:carbohydrate metabolic process"/>
    <property type="evidence" value="ECO:0007669"/>
    <property type="project" value="InterPro"/>
</dbReference>
<dbReference type="Pfam" id="PF13385">
    <property type="entry name" value="Laminin_G_3"/>
    <property type="match status" value="1"/>
</dbReference>
<keyword evidence="1" id="KW-0732">Signal</keyword>
<name>A0A0E3JNK0_CLOSL</name>
<evidence type="ECO:0000313" key="4">
    <source>
        <dbReference type="EMBL" id="AKA69367.1"/>
    </source>
</evidence>
<organism evidence="4 5">
    <name type="scientific">Clostridium scatologenes</name>
    <dbReference type="NCBI Taxonomy" id="1548"/>
    <lineage>
        <taxon>Bacteria</taxon>
        <taxon>Bacillati</taxon>
        <taxon>Bacillota</taxon>
        <taxon>Clostridia</taxon>
        <taxon>Eubacteriales</taxon>
        <taxon>Clostridiaceae</taxon>
        <taxon>Clostridium</taxon>
    </lineage>
</organism>
<dbReference type="Pfam" id="PF20578">
    <property type="entry name" value="aBig_2"/>
    <property type="match status" value="2"/>
</dbReference>
<accession>A0A0E3JNK0</accession>
<dbReference type="SUPFAM" id="SSF48208">
    <property type="entry name" value="Six-hairpin glycosidases"/>
    <property type="match status" value="1"/>
</dbReference>
<evidence type="ECO:0000256" key="2">
    <source>
        <dbReference type="ARBA" id="ARBA00023157"/>
    </source>
</evidence>